<dbReference type="Proteomes" id="UP000615755">
    <property type="component" value="Unassembled WGS sequence"/>
</dbReference>
<reference evidence="1 2" key="1">
    <citation type="submission" date="2015-03" db="EMBL/GenBank/DDBJ databases">
        <title>Genome sequence of Pseudoalteromonas aurantia.</title>
        <authorList>
            <person name="Xie B.-B."/>
            <person name="Rong J.-C."/>
            <person name="Qin Q.-L."/>
            <person name="Zhang Y.-Z."/>
        </authorList>
    </citation>
    <scope>NUCLEOTIDE SEQUENCE [LARGE SCALE GENOMIC DNA]</scope>
    <source>
        <strain evidence="1 2">208</strain>
    </source>
</reference>
<organism evidence="1 2">
    <name type="scientific">Pseudoalteromonas aurantia 208</name>
    <dbReference type="NCBI Taxonomy" id="1314867"/>
    <lineage>
        <taxon>Bacteria</taxon>
        <taxon>Pseudomonadati</taxon>
        <taxon>Pseudomonadota</taxon>
        <taxon>Gammaproteobacteria</taxon>
        <taxon>Alteromonadales</taxon>
        <taxon>Pseudoalteromonadaceae</taxon>
        <taxon>Pseudoalteromonas</taxon>
    </lineage>
</organism>
<protein>
    <submittedName>
        <fullName evidence="1">Uncharacterized protein</fullName>
    </submittedName>
</protein>
<sequence>MNDSINCTAWIGDVANTHEYNNCSTVVFIAVAEVRFLTTWFHKKNMEYVV</sequence>
<evidence type="ECO:0000313" key="1">
    <source>
        <dbReference type="EMBL" id="MBE0366994.1"/>
    </source>
</evidence>
<accession>A0ABR9E9H9</accession>
<evidence type="ECO:0000313" key="2">
    <source>
        <dbReference type="Proteomes" id="UP000615755"/>
    </source>
</evidence>
<gene>
    <name evidence="1" type="ORF">PAUR_a0280</name>
</gene>
<dbReference type="EMBL" id="AQGV01000011">
    <property type="protein sequence ID" value="MBE0366994.1"/>
    <property type="molecule type" value="Genomic_DNA"/>
</dbReference>
<name>A0ABR9E9H9_9GAMM</name>
<proteinExistence type="predicted"/>
<comment type="caution">
    <text evidence="1">The sequence shown here is derived from an EMBL/GenBank/DDBJ whole genome shotgun (WGS) entry which is preliminary data.</text>
</comment>
<keyword evidence="2" id="KW-1185">Reference proteome</keyword>